<evidence type="ECO:0000313" key="7">
    <source>
        <dbReference type="Proteomes" id="UP000199071"/>
    </source>
</evidence>
<keyword evidence="2" id="KW-0472">Membrane</keyword>
<dbReference type="Pfam" id="PF20990">
    <property type="entry name" value="DUF2207_C"/>
    <property type="match status" value="2"/>
</dbReference>
<keyword evidence="2" id="KW-1133">Transmembrane helix</keyword>
<feature type="compositionally biased region" description="Gly residues" evidence="1">
    <location>
        <begin position="634"/>
        <end position="654"/>
    </location>
</feature>
<feature type="domain" description="Predicted membrane protein YciQ-like C-terminal" evidence="5">
    <location>
        <begin position="453"/>
        <end position="573"/>
    </location>
</feature>
<feature type="transmembrane region" description="Helical" evidence="2">
    <location>
        <begin position="492"/>
        <end position="511"/>
    </location>
</feature>
<gene>
    <name evidence="6" type="ORF">SAMN02982931_04232</name>
</gene>
<feature type="transmembrane region" description="Helical" evidence="2">
    <location>
        <begin position="386"/>
        <end position="408"/>
    </location>
</feature>
<feature type="chain" id="PRO_5011608550" evidence="3">
    <location>
        <begin position="22"/>
        <end position="654"/>
    </location>
</feature>
<evidence type="ECO:0000259" key="4">
    <source>
        <dbReference type="Pfam" id="PF09972"/>
    </source>
</evidence>
<proteinExistence type="predicted"/>
<evidence type="ECO:0000256" key="2">
    <source>
        <dbReference type="SAM" id="Phobius"/>
    </source>
</evidence>
<dbReference type="AlphaFoldDB" id="A0A1G6E7R4"/>
<name>A0A1G6E7R4_9HYPH</name>
<feature type="domain" description="DUF2207" evidence="4">
    <location>
        <begin position="25"/>
        <end position="212"/>
    </location>
</feature>
<feature type="region of interest" description="Disordered" evidence="1">
    <location>
        <begin position="621"/>
        <end position="654"/>
    </location>
</feature>
<dbReference type="InterPro" id="IPR048389">
    <property type="entry name" value="YciQ-like_C"/>
</dbReference>
<dbReference type="InterPro" id="IPR018702">
    <property type="entry name" value="DUF2207"/>
</dbReference>
<feature type="transmembrane region" description="Helical" evidence="2">
    <location>
        <begin position="238"/>
        <end position="259"/>
    </location>
</feature>
<evidence type="ECO:0000256" key="1">
    <source>
        <dbReference type="SAM" id="MobiDB-lite"/>
    </source>
</evidence>
<accession>A0A1G6E7R4</accession>
<reference evidence="6 7" key="1">
    <citation type="submission" date="2016-10" db="EMBL/GenBank/DDBJ databases">
        <authorList>
            <person name="de Groot N.N."/>
        </authorList>
    </citation>
    <scope>NUCLEOTIDE SEQUENCE [LARGE SCALE GENOMIC DNA]</scope>
    <source>
        <strain evidence="6 7">ATCC 35022</strain>
    </source>
</reference>
<protein>
    <submittedName>
        <fullName evidence="6">Predicted membrane protein</fullName>
    </submittedName>
</protein>
<dbReference type="Pfam" id="PF09972">
    <property type="entry name" value="DUF2207"/>
    <property type="match status" value="1"/>
</dbReference>
<dbReference type="RefSeq" id="WP_175478562.1">
    <property type="nucleotide sequence ID" value="NZ_FMXQ01000010.1"/>
</dbReference>
<feature type="transmembrane region" description="Helical" evidence="2">
    <location>
        <begin position="447"/>
        <end position="472"/>
    </location>
</feature>
<dbReference type="Proteomes" id="UP000199071">
    <property type="component" value="Unassembled WGS sequence"/>
</dbReference>
<evidence type="ECO:0000256" key="3">
    <source>
        <dbReference type="SAM" id="SignalP"/>
    </source>
</evidence>
<dbReference type="STRING" id="665467.SAMN02982931_04232"/>
<keyword evidence="2" id="KW-0812">Transmembrane</keyword>
<keyword evidence="3" id="KW-0732">Signal</keyword>
<evidence type="ECO:0000313" key="6">
    <source>
        <dbReference type="EMBL" id="SDB53431.1"/>
    </source>
</evidence>
<organism evidence="6 7">
    <name type="scientific">Bauldia litoralis</name>
    <dbReference type="NCBI Taxonomy" id="665467"/>
    <lineage>
        <taxon>Bacteria</taxon>
        <taxon>Pseudomonadati</taxon>
        <taxon>Pseudomonadota</taxon>
        <taxon>Alphaproteobacteria</taxon>
        <taxon>Hyphomicrobiales</taxon>
        <taxon>Kaistiaceae</taxon>
        <taxon>Bauldia</taxon>
    </lineage>
</organism>
<feature type="signal peptide" evidence="3">
    <location>
        <begin position="1"/>
        <end position="21"/>
    </location>
</feature>
<feature type="transmembrane region" description="Helical" evidence="2">
    <location>
        <begin position="414"/>
        <end position="435"/>
    </location>
</feature>
<keyword evidence="7" id="KW-1185">Reference proteome</keyword>
<evidence type="ECO:0000259" key="5">
    <source>
        <dbReference type="Pfam" id="PF20990"/>
    </source>
</evidence>
<dbReference type="EMBL" id="FMXQ01000010">
    <property type="protein sequence ID" value="SDB53431.1"/>
    <property type="molecule type" value="Genomic_DNA"/>
</dbReference>
<sequence>MRTLAACLAAALLLVAAPAVADEVIERFDAEIVVQSDGVLAVTETIRVKAEGDQIRRGIFRDFPLTFVDAEDRVRSVTFSIEDVTRDGEPEPFHTARNNEGIRIYIGEQDVLLAPGVYTYTIRYETGRQVRFLDEHTELFWNVTGNDWAFPIREATALFTLPDNRPPIRWTAYTGRYGEEGEAFSGEITGDDSLRVSTTATLPPRSGLSVVLQIPDGLVSPPSGFQAFSYWFMDNRRFVIGGIGLVGVLAFYLFTWNAVGRDPPKGTIIPLFHPPEGISPALAGYIRDYGWSGGWREFTAAALSLATKGYLVFDDSGDDIVLTRTDKEKPARMLPPGENAILKWVDRKSGKVTINKANGKSLATAFNSFKGAVERETRDRFFRRNLGYFIAGLFLTAVSLAFVLFLGGLPDNEIGLLIAAVMIGFFLGVFVIPLVRALFGARTVKSTFVIGFNLLVLGFIGVGIFSAAGGILSSLPQGFGESLLGAIWRNGFPLVLVAGFAAMNGAFFYLLRAPTAAGRKIMDQIEGLEMYIRTAETERLNMAGAPDLDAKQFERILPYAVALNVEKPWSEAFEKAFARANPGNAVATGYSPAWHGGHNWGGRSLASSIASTVSTAQSSFASSIPAPKSSSSGFSGGGGGGSGGGGGGGGGGGW</sequence>
<feature type="domain" description="Predicted membrane protein YciQ-like C-terminal" evidence="5">
    <location>
        <begin position="272"/>
        <end position="444"/>
    </location>
</feature>